<dbReference type="EMBL" id="CYZV01000001">
    <property type="protein sequence ID" value="CUN51705.1"/>
    <property type="molecule type" value="Genomic_DNA"/>
</dbReference>
<feature type="transmembrane region" description="Helical" evidence="5">
    <location>
        <begin position="6"/>
        <end position="29"/>
    </location>
</feature>
<dbReference type="GeneID" id="83010544"/>
<evidence type="ECO:0000313" key="6">
    <source>
        <dbReference type="EMBL" id="CUN51705.1"/>
    </source>
</evidence>
<accession>A0A173XM31</accession>
<dbReference type="OrthoDB" id="9778499at2"/>
<feature type="transmembrane region" description="Helical" evidence="5">
    <location>
        <begin position="137"/>
        <end position="159"/>
    </location>
</feature>
<proteinExistence type="predicted"/>
<keyword evidence="2 5" id="KW-0812">Transmembrane</keyword>
<feature type="transmembrane region" description="Helical" evidence="5">
    <location>
        <begin position="305"/>
        <end position="323"/>
    </location>
</feature>
<name>A0A173XM31_9CLOT</name>
<evidence type="ECO:0000256" key="3">
    <source>
        <dbReference type="ARBA" id="ARBA00022989"/>
    </source>
</evidence>
<evidence type="ECO:0000256" key="1">
    <source>
        <dbReference type="ARBA" id="ARBA00004141"/>
    </source>
</evidence>
<organism evidence="6 7">
    <name type="scientific">Clostridium disporicum</name>
    <dbReference type="NCBI Taxonomy" id="84024"/>
    <lineage>
        <taxon>Bacteria</taxon>
        <taxon>Bacillati</taxon>
        <taxon>Bacillota</taxon>
        <taxon>Clostridia</taxon>
        <taxon>Eubacteriales</taxon>
        <taxon>Clostridiaceae</taxon>
        <taxon>Clostridium</taxon>
    </lineage>
</organism>
<comment type="subcellular location">
    <subcellularLocation>
        <location evidence="1">Membrane</location>
        <topology evidence="1">Multi-pass membrane protein</topology>
    </subcellularLocation>
</comment>
<evidence type="ECO:0000256" key="5">
    <source>
        <dbReference type="SAM" id="Phobius"/>
    </source>
</evidence>
<sequence>MEYILKLINLLIFPGFIFTMIMGLFLSGVDRKIVARMQRRRGPKISQPFYDFVKLIGKDTIVPRNANTKLFIMAPIIALVSICIVPVLFPIYNVTFFGGVADIVVIIYLLTIPSVAIIIGGIASGSPFASIGVSREVVSMIAYELPLITSILAVCKKAGMVLGMETTYSLSAISMAQKINGSFMFSIALLPAAIAFLMILPAKIGVAPFDVAEAETELCEGPLAEYSGLQLGLFKLTHNIKLYVMTALFVVLFLGNAGVENENLVINIIVNTWILIVLVVVITVLFLSVVRGLMGRYKSNQMFKFYWTVPTILALLSYVLVSFNL</sequence>
<protein>
    <submittedName>
        <fullName evidence="6">NADH dehydrogenase (Quinone)</fullName>
        <ecNumber evidence="6">1.-.-.-</ecNumber>
    </submittedName>
</protein>
<dbReference type="PROSITE" id="PS00668">
    <property type="entry name" value="COMPLEX1_ND1_2"/>
    <property type="match status" value="1"/>
</dbReference>
<dbReference type="EC" id="1.-.-.-" evidence="6"/>
<dbReference type="InterPro" id="IPR001694">
    <property type="entry name" value="NADH_UbQ_OxRdtase_su1/FPO"/>
</dbReference>
<evidence type="ECO:0000256" key="2">
    <source>
        <dbReference type="ARBA" id="ARBA00022692"/>
    </source>
</evidence>
<dbReference type="GO" id="GO:0016491">
    <property type="term" value="F:oxidoreductase activity"/>
    <property type="evidence" value="ECO:0007669"/>
    <property type="project" value="UniProtKB-KW"/>
</dbReference>
<evidence type="ECO:0000256" key="4">
    <source>
        <dbReference type="ARBA" id="ARBA00023136"/>
    </source>
</evidence>
<dbReference type="Pfam" id="PF00146">
    <property type="entry name" value="NADHdh"/>
    <property type="match status" value="1"/>
</dbReference>
<dbReference type="InterPro" id="IPR018086">
    <property type="entry name" value="NADH_UbQ_OxRdtase_su1_CS"/>
</dbReference>
<keyword evidence="6" id="KW-0560">Oxidoreductase</keyword>
<dbReference type="Proteomes" id="UP000095558">
    <property type="component" value="Unassembled WGS sequence"/>
</dbReference>
<feature type="transmembrane region" description="Helical" evidence="5">
    <location>
        <begin position="103"/>
        <end position="125"/>
    </location>
</feature>
<feature type="transmembrane region" description="Helical" evidence="5">
    <location>
        <begin position="240"/>
        <end position="259"/>
    </location>
</feature>
<keyword evidence="4 5" id="KW-0472">Membrane</keyword>
<reference evidence="6 7" key="1">
    <citation type="submission" date="2015-09" db="EMBL/GenBank/DDBJ databases">
        <authorList>
            <consortium name="Pathogen Informatics"/>
        </authorList>
    </citation>
    <scope>NUCLEOTIDE SEQUENCE [LARGE SCALE GENOMIC DNA]</scope>
    <source>
        <strain evidence="6 7">2789STDY5834855</strain>
    </source>
</reference>
<dbReference type="InterPro" id="IPR052561">
    <property type="entry name" value="ComplexI_Subunit1"/>
</dbReference>
<feature type="transmembrane region" description="Helical" evidence="5">
    <location>
        <begin position="179"/>
        <end position="200"/>
    </location>
</feature>
<dbReference type="AlphaFoldDB" id="A0A173XM31"/>
<dbReference type="PANTHER" id="PTHR43359">
    <property type="entry name" value="FORMATE HYDROGENLYASE SUBUNIT 4"/>
    <property type="match status" value="1"/>
</dbReference>
<feature type="transmembrane region" description="Helical" evidence="5">
    <location>
        <begin position="70"/>
        <end position="91"/>
    </location>
</feature>
<evidence type="ECO:0000313" key="7">
    <source>
        <dbReference type="Proteomes" id="UP000095558"/>
    </source>
</evidence>
<dbReference type="RefSeq" id="WP_042394249.1">
    <property type="nucleotide sequence ID" value="NZ_CYZV01000001.1"/>
</dbReference>
<feature type="transmembrane region" description="Helical" evidence="5">
    <location>
        <begin position="265"/>
        <end position="293"/>
    </location>
</feature>
<dbReference type="GO" id="GO:0005886">
    <property type="term" value="C:plasma membrane"/>
    <property type="evidence" value="ECO:0007669"/>
    <property type="project" value="TreeGrafter"/>
</dbReference>
<dbReference type="PANTHER" id="PTHR43359:SF1">
    <property type="entry name" value="FORMATE HYDROGENLYASE SUBUNIT 4-RELATED"/>
    <property type="match status" value="1"/>
</dbReference>
<keyword evidence="3 5" id="KW-1133">Transmembrane helix</keyword>
<gene>
    <name evidence="6" type="primary">hyfC</name>
    <name evidence="6" type="ORF">ERS852470_00110</name>
</gene>